<dbReference type="GO" id="GO:0016757">
    <property type="term" value="F:glycosyltransferase activity"/>
    <property type="evidence" value="ECO:0007669"/>
    <property type="project" value="InterPro"/>
</dbReference>
<feature type="domain" description="Glycosyl transferase family 1" evidence="1">
    <location>
        <begin position="226"/>
        <end position="375"/>
    </location>
</feature>
<dbReference type="Gene3D" id="3.40.50.2000">
    <property type="entry name" value="Glycogen Phosphorylase B"/>
    <property type="match status" value="2"/>
</dbReference>
<dbReference type="AlphaFoldDB" id="A0A419SHG5"/>
<keyword evidence="2" id="KW-0808">Transferase</keyword>
<dbReference type="Proteomes" id="UP000284219">
    <property type="component" value="Unassembled WGS sequence"/>
</dbReference>
<organism evidence="2 3">
    <name type="scientific">Ammoniphilus oxalaticus</name>
    <dbReference type="NCBI Taxonomy" id="66863"/>
    <lineage>
        <taxon>Bacteria</taxon>
        <taxon>Bacillati</taxon>
        <taxon>Bacillota</taxon>
        <taxon>Bacilli</taxon>
        <taxon>Bacillales</taxon>
        <taxon>Paenibacillaceae</taxon>
        <taxon>Aneurinibacillus group</taxon>
        <taxon>Ammoniphilus</taxon>
    </lineage>
</organism>
<protein>
    <submittedName>
        <fullName evidence="2">Glycosyl transferase</fullName>
    </submittedName>
</protein>
<dbReference type="EMBL" id="MCHY01000009">
    <property type="protein sequence ID" value="RKD23175.1"/>
    <property type="molecule type" value="Genomic_DNA"/>
</dbReference>
<accession>A0A419SHG5</accession>
<dbReference type="PANTHER" id="PTHR12526:SF630">
    <property type="entry name" value="GLYCOSYLTRANSFERASE"/>
    <property type="match status" value="1"/>
</dbReference>
<dbReference type="PANTHER" id="PTHR12526">
    <property type="entry name" value="GLYCOSYLTRANSFERASE"/>
    <property type="match status" value="1"/>
</dbReference>
<dbReference type="OrthoDB" id="9813638at2"/>
<name>A0A419SHG5_9BACL</name>
<reference evidence="2 3" key="1">
    <citation type="submission" date="2016-08" db="EMBL/GenBank/DDBJ databases">
        <title>Novel Firmicute Genomes.</title>
        <authorList>
            <person name="Poppleton D.I."/>
            <person name="Gribaldo S."/>
        </authorList>
    </citation>
    <scope>NUCLEOTIDE SEQUENCE [LARGE SCALE GENOMIC DNA]</scope>
    <source>
        <strain evidence="2 3">RAOx-1</strain>
    </source>
</reference>
<evidence type="ECO:0000313" key="2">
    <source>
        <dbReference type="EMBL" id="RKD23175.1"/>
    </source>
</evidence>
<proteinExistence type="predicted"/>
<dbReference type="RefSeq" id="WP_120190665.1">
    <property type="nucleotide sequence ID" value="NZ_MCHY01000009.1"/>
</dbReference>
<keyword evidence="3" id="KW-1185">Reference proteome</keyword>
<dbReference type="Pfam" id="PF00534">
    <property type="entry name" value="Glycos_transf_1"/>
    <property type="match status" value="1"/>
</dbReference>
<dbReference type="CDD" id="cd03811">
    <property type="entry name" value="GT4_GT28_WabH-like"/>
    <property type="match status" value="1"/>
</dbReference>
<dbReference type="SUPFAM" id="SSF53756">
    <property type="entry name" value="UDP-Glycosyltransferase/glycogen phosphorylase"/>
    <property type="match status" value="1"/>
</dbReference>
<gene>
    <name evidence="2" type="ORF">BEP19_13240</name>
</gene>
<sequence>MKKILIMMTSMNIGGVEKSLVSLLSEIPKDQFEITLLLLEKKGGFLEHVPEWVRVVEVNWYQDIKPIIMQPPHETVQGYLKNKQYLKIPFFIASYYISKYFDNRYVYYRHVMKEVPEWTETYDVAISYQGPTDIIDFFVANKVRAKKKISWIHFDISKHLINQKLYERLYKQYDQIFAVSNEARSCLVGKIPSIKNKTDVFYNIVPETLIWEMSQEEIEFDQDYQGIKIVTVGRLSFEKGQDLAIKTLAKLRAEGIEVRWYCIGEGNYRMDCKKLIEHYGLEDDFMLLGATVNPYPYIAKADIYVQTSRHEGYCLTLAEAKCLQKPIVTTNFIGAYEQIIDGETGYIVECDAEELYQRIQYLGEERLERERLENNLSNIIHDSEKGFMSIFNIFN</sequence>
<evidence type="ECO:0000313" key="3">
    <source>
        <dbReference type="Proteomes" id="UP000284219"/>
    </source>
</evidence>
<dbReference type="InterPro" id="IPR001296">
    <property type="entry name" value="Glyco_trans_1"/>
</dbReference>
<evidence type="ECO:0000259" key="1">
    <source>
        <dbReference type="Pfam" id="PF00534"/>
    </source>
</evidence>
<comment type="caution">
    <text evidence="2">The sequence shown here is derived from an EMBL/GenBank/DDBJ whole genome shotgun (WGS) entry which is preliminary data.</text>
</comment>